<dbReference type="PANTHER" id="PTHR11158">
    <property type="entry name" value="MSF1/PX19 RELATED"/>
    <property type="match status" value="1"/>
</dbReference>
<feature type="region of interest" description="Disordered" evidence="1">
    <location>
        <begin position="441"/>
        <end position="470"/>
    </location>
</feature>
<dbReference type="InParanoid" id="A0A066VW99"/>
<feature type="compositionally biased region" description="Basic and acidic residues" evidence="1">
    <location>
        <begin position="369"/>
        <end position="382"/>
    </location>
</feature>
<protein>
    <recommendedName>
        <fullName evidence="2">PRELI/MSF1 domain-containing protein</fullName>
    </recommendedName>
</protein>
<dbReference type="OrthoDB" id="341300at2759"/>
<dbReference type="AlphaFoldDB" id="A0A066VW99"/>
<sequence>MVETSVAESSYPTSWSTVVSAFLRRYPNPYATHVISVDTIDRQLVPASYPRRQWPLLSKEGSLVEKASYEATAAKARSVSQDMLREPQHRWFGSSSSSPIRSTRRQGSPHDPSIEDELFEPLVLRTTRLILKRGTLPKWAPSGIIKNAESWVLEETEVEVDLDLPAAVEDLSSSATRSVPNRQDMRQKGREMRVWTRNLDHTNVLAVTEGVTLREELEELPFVAVAHTSPSPELRTKYNFFGSSSSPASAMEQSSASLVASRSLPLTHCLTTGHVSSSVGFSLLQRRIEKFGVKRFKAHSDTSRAGLLWVVDAAARIRAGDLSALEILRASLAAAHVDGDGAHSDARSMGAEDGTGVGDASTGWAIGRGWRESADGQGDRTRPRLRAAFRPPFLDGYPATPLQRLRNWWKGEPGRVQQAKEAEERIRWAYKARELFEVNLPPLPSSEEGVRNVPKREAEHGGGDAASRQT</sequence>
<feature type="region of interest" description="Disordered" evidence="1">
    <location>
        <begin position="87"/>
        <end position="114"/>
    </location>
</feature>
<comment type="caution">
    <text evidence="3">The sequence shown here is derived from an EMBL/GenBank/DDBJ whole genome shotgun (WGS) entry which is preliminary data.</text>
</comment>
<dbReference type="InterPro" id="IPR037365">
    <property type="entry name" value="Slowmo/Ups"/>
</dbReference>
<organism evidence="3 4">
    <name type="scientific">Tilletiaria anomala (strain ATCC 24038 / CBS 436.72 / UBC 951)</name>
    <dbReference type="NCBI Taxonomy" id="1037660"/>
    <lineage>
        <taxon>Eukaryota</taxon>
        <taxon>Fungi</taxon>
        <taxon>Dikarya</taxon>
        <taxon>Basidiomycota</taxon>
        <taxon>Ustilaginomycotina</taxon>
        <taxon>Exobasidiomycetes</taxon>
        <taxon>Georgefischeriales</taxon>
        <taxon>Tilletiariaceae</taxon>
        <taxon>Tilletiaria</taxon>
    </lineage>
</organism>
<accession>A0A066VW99</accession>
<feature type="region of interest" description="Disordered" evidence="1">
    <location>
        <begin position="339"/>
        <end position="385"/>
    </location>
</feature>
<name>A0A066VW99_TILAU</name>
<evidence type="ECO:0000259" key="2">
    <source>
        <dbReference type="PROSITE" id="PS50904"/>
    </source>
</evidence>
<gene>
    <name evidence="3" type="ORF">K437DRAFT_274982</name>
</gene>
<evidence type="ECO:0000313" key="3">
    <source>
        <dbReference type="EMBL" id="KDN43089.1"/>
    </source>
</evidence>
<dbReference type="GeneID" id="25266596"/>
<feature type="domain" description="PRELI/MSF1" evidence="2">
    <location>
        <begin position="2"/>
        <end position="44"/>
    </location>
</feature>
<dbReference type="FunCoup" id="A0A066VW99">
    <property type="interactions" value="115"/>
</dbReference>
<dbReference type="Pfam" id="PF04707">
    <property type="entry name" value="PRELI"/>
    <property type="match status" value="1"/>
</dbReference>
<dbReference type="STRING" id="1037660.A0A066VW99"/>
<dbReference type="EMBL" id="JMSN01000064">
    <property type="protein sequence ID" value="KDN43089.1"/>
    <property type="molecule type" value="Genomic_DNA"/>
</dbReference>
<dbReference type="RefSeq" id="XP_013242256.1">
    <property type="nucleotide sequence ID" value="XM_013386802.1"/>
</dbReference>
<evidence type="ECO:0000313" key="4">
    <source>
        <dbReference type="Proteomes" id="UP000027361"/>
    </source>
</evidence>
<dbReference type="PROSITE" id="PS50904">
    <property type="entry name" value="PRELI_MSF1"/>
    <property type="match status" value="1"/>
</dbReference>
<proteinExistence type="predicted"/>
<reference evidence="3 4" key="1">
    <citation type="submission" date="2014-05" db="EMBL/GenBank/DDBJ databases">
        <title>Draft genome sequence of a rare smut relative, Tilletiaria anomala UBC 951.</title>
        <authorList>
            <consortium name="DOE Joint Genome Institute"/>
            <person name="Toome M."/>
            <person name="Kuo A."/>
            <person name="Henrissat B."/>
            <person name="Lipzen A."/>
            <person name="Tritt A."/>
            <person name="Yoshinaga Y."/>
            <person name="Zane M."/>
            <person name="Barry K."/>
            <person name="Grigoriev I.V."/>
            <person name="Spatafora J.W."/>
            <person name="Aimea M.C."/>
        </authorList>
    </citation>
    <scope>NUCLEOTIDE SEQUENCE [LARGE SCALE GENOMIC DNA]</scope>
    <source>
        <strain evidence="3 4">UBC 951</strain>
    </source>
</reference>
<feature type="compositionally biased region" description="Basic and acidic residues" evidence="1">
    <location>
        <begin position="448"/>
        <end position="462"/>
    </location>
</feature>
<keyword evidence="4" id="KW-1185">Reference proteome</keyword>
<dbReference type="HOGENOM" id="CLU_581643_0_0_1"/>
<dbReference type="InterPro" id="IPR006797">
    <property type="entry name" value="PRELI/MSF1_dom"/>
</dbReference>
<dbReference type="GO" id="GO:0005758">
    <property type="term" value="C:mitochondrial intermembrane space"/>
    <property type="evidence" value="ECO:0007669"/>
    <property type="project" value="InterPro"/>
</dbReference>
<dbReference type="Proteomes" id="UP000027361">
    <property type="component" value="Unassembled WGS sequence"/>
</dbReference>
<evidence type="ECO:0000256" key="1">
    <source>
        <dbReference type="SAM" id="MobiDB-lite"/>
    </source>
</evidence>